<dbReference type="AlphaFoldDB" id="A0A0G0M7Q3"/>
<evidence type="ECO:0000313" key="3">
    <source>
        <dbReference type="Proteomes" id="UP000034022"/>
    </source>
</evidence>
<dbReference type="Gene3D" id="2.30.130.30">
    <property type="entry name" value="Hypothetical protein"/>
    <property type="match status" value="1"/>
</dbReference>
<gene>
    <name evidence="2" type="ORF">US91_C0010G0005</name>
</gene>
<sequence>MKIEKKVWPEYFQKILDGKKKYELRLADWECSEGDLLLLKEWNPETKEYTGREIEKTITYILKTNDINFWPKEDVEKYGYQIISFE</sequence>
<reference evidence="2 3" key="1">
    <citation type="journal article" date="2015" name="Nature">
        <title>rRNA introns, odd ribosomes, and small enigmatic genomes across a large radiation of phyla.</title>
        <authorList>
            <person name="Brown C.T."/>
            <person name="Hug L.A."/>
            <person name="Thomas B.C."/>
            <person name="Sharon I."/>
            <person name="Castelle C.J."/>
            <person name="Singh A."/>
            <person name="Wilkins M.J."/>
            <person name="Williams K.H."/>
            <person name="Banfield J.F."/>
        </authorList>
    </citation>
    <scope>NUCLEOTIDE SEQUENCE [LARGE SCALE GENOMIC DNA]</scope>
</reference>
<dbReference type="Proteomes" id="UP000034022">
    <property type="component" value="Unassembled WGS sequence"/>
</dbReference>
<organism evidence="2 3">
    <name type="scientific">Candidatus Falkowbacteria bacterium GW2011_GWE1_38_31</name>
    <dbReference type="NCBI Taxonomy" id="1618638"/>
    <lineage>
        <taxon>Bacteria</taxon>
        <taxon>Candidatus Falkowiibacteriota</taxon>
    </lineage>
</organism>
<dbReference type="InterPro" id="IPR039440">
    <property type="entry name" value="DUF3850"/>
</dbReference>
<proteinExistence type="predicted"/>
<dbReference type="SUPFAM" id="SSF88697">
    <property type="entry name" value="PUA domain-like"/>
    <property type="match status" value="1"/>
</dbReference>
<comment type="caution">
    <text evidence="2">The sequence shown here is derived from an EMBL/GenBank/DDBJ whole genome shotgun (WGS) entry which is preliminary data.</text>
</comment>
<dbReference type="InterPro" id="IPR015947">
    <property type="entry name" value="PUA-like_sf"/>
</dbReference>
<feature type="domain" description="DUF3850" evidence="1">
    <location>
        <begin position="6"/>
        <end position="67"/>
    </location>
</feature>
<evidence type="ECO:0000259" key="1">
    <source>
        <dbReference type="Pfam" id="PF12961"/>
    </source>
</evidence>
<dbReference type="Pfam" id="PF12961">
    <property type="entry name" value="DUF3850"/>
    <property type="match status" value="1"/>
</dbReference>
<accession>A0A0G0M7Q3</accession>
<dbReference type="EMBL" id="LBUU01000010">
    <property type="protein sequence ID" value="KKQ69709.1"/>
    <property type="molecule type" value="Genomic_DNA"/>
</dbReference>
<evidence type="ECO:0000313" key="2">
    <source>
        <dbReference type="EMBL" id="KKQ69709.1"/>
    </source>
</evidence>
<protein>
    <recommendedName>
        <fullName evidence="1">DUF3850 domain-containing protein</fullName>
    </recommendedName>
</protein>
<name>A0A0G0M7Q3_9BACT</name>